<dbReference type="AlphaFoldDB" id="A0A0B2SVX7"/>
<dbReference type="EMBL" id="KN639190">
    <property type="protein sequence ID" value="KHN49098.1"/>
    <property type="molecule type" value="Genomic_DNA"/>
</dbReference>
<sequence length="190" mass="21403">MSLYAKFLKDMLTKKNRYIHSDKIVVEGNYSAIIQPILPPKHKDPGVVTIPCSIGEVAVGKALIDLGASINLMPLSMCQRIGEIKIMPIRMTFQLADRSITRPYRVIENVLVKVKHLIFLADFVVIDIEEDADVPLILDLPFMSTASCMVDIGKKILQMGIEDQKINFDLFHEDKDPPSQNVCLKVHVME</sequence>
<evidence type="ECO:0008006" key="2">
    <source>
        <dbReference type="Google" id="ProtNLM"/>
    </source>
</evidence>
<evidence type="ECO:0000313" key="1">
    <source>
        <dbReference type="EMBL" id="KHN49098.1"/>
    </source>
</evidence>
<name>A0A0B2SVX7_GLYSO</name>
<proteinExistence type="predicted"/>
<dbReference type="PANTHER" id="PTHR33067">
    <property type="entry name" value="RNA-DIRECTED DNA POLYMERASE-RELATED"/>
    <property type="match status" value="1"/>
</dbReference>
<protein>
    <recommendedName>
        <fullName evidence="2">Aspartic peptidase DDI1-type domain-containing protein</fullName>
    </recommendedName>
</protein>
<dbReference type="Proteomes" id="UP000053555">
    <property type="component" value="Unassembled WGS sequence"/>
</dbReference>
<dbReference type="PANTHER" id="PTHR33067:SF9">
    <property type="entry name" value="RNA-DIRECTED DNA POLYMERASE"/>
    <property type="match status" value="1"/>
</dbReference>
<dbReference type="Gene3D" id="2.40.70.10">
    <property type="entry name" value="Acid Proteases"/>
    <property type="match status" value="1"/>
</dbReference>
<accession>A0A0B2SVX7</accession>
<dbReference type="CDD" id="cd00303">
    <property type="entry name" value="retropepsin_like"/>
    <property type="match status" value="1"/>
</dbReference>
<reference evidence="1" key="1">
    <citation type="submission" date="2014-07" db="EMBL/GenBank/DDBJ databases">
        <title>Identification of a novel salt tolerance gene in wild soybean by whole-genome sequencing.</title>
        <authorList>
            <person name="Lam H.-M."/>
            <person name="Qi X."/>
            <person name="Li M.-W."/>
            <person name="Liu X."/>
            <person name="Xie M."/>
            <person name="Ni M."/>
            <person name="Xu X."/>
        </authorList>
    </citation>
    <scope>NUCLEOTIDE SEQUENCE [LARGE SCALE GENOMIC DNA]</scope>
    <source>
        <tissue evidence="1">Root</tissue>
    </source>
</reference>
<organism evidence="1">
    <name type="scientific">Glycine soja</name>
    <name type="common">Wild soybean</name>
    <dbReference type="NCBI Taxonomy" id="3848"/>
    <lineage>
        <taxon>Eukaryota</taxon>
        <taxon>Viridiplantae</taxon>
        <taxon>Streptophyta</taxon>
        <taxon>Embryophyta</taxon>
        <taxon>Tracheophyta</taxon>
        <taxon>Spermatophyta</taxon>
        <taxon>Magnoliopsida</taxon>
        <taxon>eudicotyledons</taxon>
        <taxon>Gunneridae</taxon>
        <taxon>Pentapetalae</taxon>
        <taxon>rosids</taxon>
        <taxon>fabids</taxon>
        <taxon>Fabales</taxon>
        <taxon>Fabaceae</taxon>
        <taxon>Papilionoideae</taxon>
        <taxon>50 kb inversion clade</taxon>
        <taxon>NPAAA clade</taxon>
        <taxon>indigoferoid/millettioid clade</taxon>
        <taxon>Phaseoleae</taxon>
        <taxon>Glycine</taxon>
        <taxon>Glycine subgen. Soja</taxon>
    </lineage>
</organism>
<feature type="non-terminal residue" evidence="1">
    <location>
        <position position="190"/>
    </location>
</feature>
<dbReference type="InterPro" id="IPR021109">
    <property type="entry name" value="Peptidase_aspartic_dom_sf"/>
</dbReference>
<gene>
    <name evidence="1" type="ORF">glysoja_044591</name>
</gene>